<dbReference type="EC" id="5.4.99.-" evidence="4"/>
<dbReference type="PROSITE" id="PS01129">
    <property type="entry name" value="PSI_RLU"/>
    <property type="match status" value="1"/>
</dbReference>
<evidence type="ECO:0000256" key="3">
    <source>
        <dbReference type="PIRSR" id="PIRSR606225-1"/>
    </source>
</evidence>
<dbReference type="GO" id="GO:0000455">
    <property type="term" value="P:enzyme-directed rRNA pseudouridine synthesis"/>
    <property type="evidence" value="ECO:0007669"/>
    <property type="project" value="TreeGrafter"/>
</dbReference>
<dbReference type="SUPFAM" id="SSF55120">
    <property type="entry name" value="Pseudouridine synthase"/>
    <property type="match status" value="1"/>
</dbReference>
<proteinExistence type="inferred from homology"/>
<keyword evidence="7" id="KW-1185">Reference proteome</keyword>
<reference evidence="6" key="2">
    <citation type="submission" date="2014-05" db="EMBL/GenBank/DDBJ databases">
        <title>Draft genome sequence of Halobacillus karajensis HK-03.</title>
        <authorList>
            <person name="Khelaifia S."/>
            <person name="Croce O."/>
            <person name="Lagier J.C."/>
            <person name="Raoult D."/>
        </authorList>
    </citation>
    <scope>NUCLEOTIDE SEQUENCE [LARGE SCALE GENOMIC DNA]</scope>
    <source>
        <strain evidence="6">HD-03</strain>
    </source>
</reference>
<name>A0A024P7K3_9BACI</name>
<dbReference type="NCBIfam" id="TIGR00005">
    <property type="entry name" value="rluA_subfam"/>
    <property type="match status" value="1"/>
</dbReference>
<gene>
    <name evidence="6" type="primary">rluD_3</name>
    <name evidence="6" type="ORF">BN983_03225</name>
</gene>
<comment type="similarity">
    <text evidence="2 4">Belongs to the pseudouridine synthase RluA family.</text>
</comment>
<dbReference type="RefSeq" id="WP_231622415.1">
    <property type="nucleotide sequence ID" value="NZ_CCDH010000003.1"/>
</dbReference>
<dbReference type="PANTHER" id="PTHR21600:SF35">
    <property type="entry name" value="PSEUDOURIDINE SYNTHASE"/>
    <property type="match status" value="1"/>
</dbReference>
<dbReference type="EMBL" id="CCDI010000004">
    <property type="protein sequence ID" value="CDQ24925.1"/>
    <property type="molecule type" value="Genomic_DNA"/>
</dbReference>
<dbReference type="Pfam" id="PF00849">
    <property type="entry name" value="PseudoU_synth_2"/>
    <property type="match status" value="1"/>
</dbReference>
<feature type="domain" description="Pseudouridine synthase RsuA/RluA-like" evidence="5">
    <location>
        <begin position="98"/>
        <end position="246"/>
    </location>
</feature>
<dbReference type="AlphaFoldDB" id="A0A024P7K3"/>
<keyword evidence="4" id="KW-0413">Isomerase</keyword>
<dbReference type="GO" id="GO:0003723">
    <property type="term" value="F:RNA binding"/>
    <property type="evidence" value="ECO:0007669"/>
    <property type="project" value="InterPro"/>
</dbReference>
<evidence type="ECO:0000259" key="5">
    <source>
        <dbReference type="Pfam" id="PF00849"/>
    </source>
</evidence>
<evidence type="ECO:0000256" key="4">
    <source>
        <dbReference type="RuleBase" id="RU362028"/>
    </source>
</evidence>
<organism evidence="6 7">
    <name type="scientific">Halobacillus karajensis</name>
    <dbReference type="NCBI Taxonomy" id="195088"/>
    <lineage>
        <taxon>Bacteria</taxon>
        <taxon>Bacillati</taxon>
        <taxon>Bacillota</taxon>
        <taxon>Bacilli</taxon>
        <taxon>Bacillales</taxon>
        <taxon>Bacillaceae</taxon>
        <taxon>Halobacillus</taxon>
    </lineage>
</organism>
<dbReference type="InterPro" id="IPR006145">
    <property type="entry name" value="PsdUridine_synth_RsuA/RluA"/>
</dbReference>
<comment type="caution">
    <text evidence="6">The sequence shown here is derived from an EMBL/GenBank/DDBJ whole genome shotgun (WGS) entry which is preliminary data.</text>
</comment>
<dbReference type="GO" id="GO:0009982">
    <property type="term" value="F:pseudouridine synthase activity"/>
    <property type="evidence" value="ECO:0007669"/>
    <property type="project" value="InterPro"/>
</dbReference>
<protein>
    <recommendedName>
        <fullName evidence="4">Pseudouridine synthase</fullName>
        <ecNumber evidence="4">5.4.99.-</ecNumber>
    </recommendedName>
</protein>
<dbReference type="GO" id="GO:0140098">
    <property type="term" value="F:catalytic activity, acting on RNA"/>
    <property type="evidence" value="ECO:0007669"/>
    <property type="project" value="UniProtKB-ARBA"/>
</dbReference>
<comment type="function">
    <text evidence="4">Responsible for synthesis of pseudouridine from uracil.</text>
</comment>
<dbReference type="CDD" id="cd02869">
    <property type="entry name" value="PseudoU_synth_RluA_like"/>
    <property type="match status" value="1"/>
</dbReference>
<sequence length="301" mass="34603">MTHLLPMTTPSEVSKTWRVHEEYGGFSIRDFLIKVGEFSRQLLKKVRISGSVYVNGKMAELWQPLEIEDEVKVVFPKEERGAVIPRQGPLSILFEDEDVLVIDKPPGIPVVPPFNKQEPSIASYLLDEYKRREYPCTVHVVTRLDRETSGLMLVSKHAYSHMLLTKKLDEVSREYVALVQGCFHEKEGLIDEPIARAEDSIIKRTVAENGKPSQTKFYLEKQGQDFSRVRFKLLTGRTHQIRVHMAFKGYPLAGDTLYGARALEGKQGQALHCDRLCFLHPWTKEKMRFVSEPPKDWDTYA</sequence>
<evidence type="ECO:0000256" key="2">
    <source>
        <dbReference type="ARBA" id="ARBA00010876"/>
    </source>
</evidence>
<evidence type="ECO:0000313" key="6">
    <source>
        <dbReference type="EMBL" id="CDQ24925.1"/>
    </source>
</evidence>
<accession>A0A024P7K3</accession>
<evidence type="ECO:0000256" key="1">
    <source>
        <dbReference type="ARBA" id="ARBA00000073"/>
    </source>
</evidence>
<dbReference type="InterPro" id="IPR020103">
    <property type="entry name" value="PsdUridine_synth_cat_dom_sf"/>
</dbReference>
<comment type="catalytic activity">
    <reaction evidence="1 4">
        <text>a uridine in RNA = a pseudouridine in RNA</text>
        <dbReference type="Rhea" id="RHEA:48348"/>
        <dbReference type="Rhea" id="RHEA-COMP:12068"/>
        <dbReference type="Rhea" id="RHEA-COMP:12069"/>
        <dbReference type="ChEBI" id="CHEBI:65314"/>
        <dbReference type="ChEBI" id="CHEBI:65315"/>
    </reaction>
</comment>
<feature type="active site" evidence="3">
    <location>
        <position position="145"/>
    </location>
</feature>
<dbReference type="InterPro" id="IPR006224">
    <property type="entry name" value="PsdUridine_synth_RluA-like_CS"/>
</dbReference>
<dbReference type="Proteomes" id="UP000028868">
    <property type="component" value="Unassembled WGS sequence"/>
</dbReference>
<dbReference type="InterPro" id="IPR050188">
    <property type="entry name" value="RluA_PseudoU_synthase"/>
</dbReference>
<dbReference type="Gene3D" id="3.30.2350.10">
    <property type="entry name" value="Pseudouridine synthase"/>
    <property type="match status" value="1"/>
</dbReference>
<dbReference type="PANTHER" id="PTHR21600">
    <property type="entry name" value="MITOCHONDRIAL RNA PSEUDOURIDINE SYNTHASE"/>
    <property type="match status" value="1"/>
</dbReference>
<dbReference type="InterPro" id="IPR006225">
    <property type="entry name" value="PsdUridine_synth_RluC/D"/>
</dbReference>
<reference evidence="6" key="1">
    <citation type="submission" date="2014-03" db="EMBL/GenBank/DDBJ databases">
        <authorList>
            <person name="Urmite Genomes"/>
        </authorList>
    </citation>
    <scope>NUCLEOTIDE SEQUENCE</scope>
    <source>
        <strain evidence="6">HD-03</strain>
    </source>
</reference>
<evidence type="ECO:0000313" key="7">
    <source>
        <dbReference type="Proteomes" id="UP000028868"/>
    </source>
</evidence>